<gene>
    <name evidence="6" type="ORF">C4D60_Mb09t23680</name>
</gene>
<evidence type="ECO:0000313" key="7">
    <source>
        <dbReference type="Proteomes" id="UP000317650"/>
    </source>
</evidence>
<sequence>MTKKSSSSDYTSSLETGILLLTATSQPPNILKPCREMRIIERREWLDIGSSRIAMWSLIAGRLPGRTDNEIKNYWNTTLGKRVHGDASQTKPILNGSLADSTTAGTGAAGDAVVVQTKAQKCTKTFFHQDQGLLPAPIDHQRHESTTAEPTSPSKAPQSDVSLDGVPLVPGEEDKAVCFSMSPNSTLLLDMPSMEDWIESVCFQPDIDFSFTSVASFFDTEEWLNWT</sequence>
<protein>
    <submittedName>
        <fullName evidence="6">Uncharacterized protein</fullName>
    </submittedName>
</protein>
<dbReference type="PROSITE" id="PS51294">
    <property type="entry name" value="HTH_MYB"/>
    <property type="match status" value="1"/>
</dbReference>
<evidence type="ECO:0000259" key="5">
    <source>
        <dbReference type="PROSITE" id="PS51294"/>
    </source>
</evidence>
<dbReference type="GO" id="GO:0030154">
    <property type="term" value="P:cell differentiation"/>
    <property type="evidence" value="ECO:0007669"/>
    <property type="project" value="TreeGrafter"/>
</dbReference>
<dbReference type="PANTHER" id="PTHR47998">
    <property type="entry name" value="TRANSCRIPTION FACTOR MYB51-LIKE ISOFORM X1"/>
    <property type="match status" value="1"/>
</dbReference>
<keyword evidence="3" id="KW-0539">Nucleus</keyword>
<accession>A0A4V6T423</accession>
<dbReference type="InterPro" id="IPR015495">
    <property type="entry name" value="Myb_TF_plants"/>
</dbReference>
<keyword evidence="2" id="KW-0238">DNA-binding</keyword>
<dbReference type="PANTHER" id="PTHR47998:SF74">
    <property type="entry name" value="TRANSCRIPTION FACTOR TT2"/>
    <property type="match status" value="1"/>
</dbReference>
<dbReference type="CDD" id="cd00167">
    <property type="entry name" value="SANT"/>
    <property type="match status" value="1"/>
</dbReference>
<dbReference type="Pfam" id="PF00249">
    <property type="entry name" value="Myb_DNA-binding"/>
    <property type="match status" value="1"/>
</dbReference>
<evidence type="ECO:0000256" key="2">
    <source>
        <dbReference type="ARBA" id="ARBA00023125"/>
    </source>
</evidence>
<dbReference type="GO" id="GO:0000976">
    <property type="term" value="F:transcription cis-regulatory region binding"/>
    <property type="evidence" value="ECO:0007669"/>
    <property type="project" value="TreeGrafter"/>
</dbReference>
<name>A0A4V6T423_MUSBA</name>
<evidence type="ECO:0000313" key="6">
    <source>
        <dbReference type="EMBL" id="THU48196.1"/>
    </source>
</evidence>
<dbReference type="SUPFAM" id="SSF46689">
    <property type="entry name" value="Homeodomain-like"/>
    <property type="match status" value="1"/>
</dbReference>
<dbReference type="STRING" id="52838.A0A4V6T423"/>
<dbReference type="AlphaFoldDB" id="A0A4V6T423"/>
<evidence type="ECO:0000256" key="3">
    <source>
        <dbReference type="ARBA" id="ARBA00023242"/>
    </source>
</evidence>
<evidence type="ECO:0000259" key="4">
    <source>
        <dbReference type="PROSITE" id="PS50090"/>
    </source>
</evidence>
<keyword evidence="7" id="KW-1185">Reference proteome</keyword>
<comment type="subcellular location">
    <subcellularLocation>
        <location evidence="1">Nucleus</location>
    </subcellularLocation>
</comment>
<dbReference type="GO" id="GO:0005634">
    <property type="term" value="C:nucleus"/>
    <property type="evidence" value="ECO:0007669"/>
    <property type="project" value="UniProtKB-SubCell"/>
</dbReference>
<dbReference type="InterPro" id="IPR001005">
    <property type="entry name" value="SANT/Myb"/>
</dbReference>
<feature type="domain" description="HTH myb-type" evidence="5">
    <location>
        <begin position="54"/>
        <end position="83"/>
    </location>
</feature>
<reference evidence="6 7" key="1">
    <citation type="journal article" date="2019" name="Nat. Plants">
        <title>Genome sequencing of Musa balbisiana reveals subgenome evolution and function divergence in polyploid bananas.</title>
        <authorList>
            <person name="Yao X."/>
        </authorList>
    </citation>
    <scope>NUCLEOTIDE SEQUENCE [LARGE SCALE GENOMIC DNA]</scope>
    <source>
        <strain evidence="7">cv. DH-PKW</strain>
        <tissue evidence="6">Leaves</tissue>
    </source>
</reference>
<comment type="caution">
    <text evidence="6">The sequence shown here is derived from an EMBL/GenBank/DDBJ whole genome shotgun (WGS) entry which is preliminary data.</text>
</comment>
<proteinExistence type="predicted"/>
<dbReference type="Gene3D" id="1.10.10.60">
    <property type="entry name" value="Homeodomain-like"/>
    <property type="match status" value="1"/>
</dbReference>
<dbReference type="GO" id="GO:0006355">
    <property type="term" value="P:regulation of DNA-templated transcription"/>
    <property type="evidence" value="ECO:0007669"/>
    <property type="project" value="TreeGrafter"/>
</dbReference>
<dbReference type="InterPro" id="IPR017930">
    <property type="entry name" value="Myb_dom"/>
</dbReference>
<dbReference type="Proteomes" id="UP000317650">
    <property type="component" value="Chromosome 9"/>
</dbReference>
<dbReference type="InterPro" id="IPR009057">
    <property type="entry name" value="Homeodomain-like_sf"/>
</dbReference>
<dbReference type="PROSITE" id="PS50090">
    <property type="entry name" value="MYB_LIKE"/>
    <property type="match status" value="1"/>
</dbReference>
<feature type="domain" description="Myb-like" evidence="4">
    <location>
        <begin position="56"/>
        <end position="79"/>
    </location>
</feature>
<evidence type="ECO:0000256" key="1">
    <source>
        <dbReference type="ARBA" id="ARBA00004123"/>
    </source>
</evidence>
<dbReference type="EMBL" id="PYDT01000010">
    <property type="protein sequence ID" value="THU48196.1"/>
    <property type="molecule type" value="Genomic_DNA"/>
</dbReference>
<organism evidence="6 7">
    <name type="scientific">Musa balbisiana</name>
    <name type="common">Banana</name>
    <dbReference type="NCBI Taxonomy" id="52838"/>
    <lineage>
        <taxon>Eukaryota</taxon>
        <taxon>Viridiplantae</taxon>
        <taxon>Streptophyta</taxon>
        <taxon>Embryophyta</taxon>
        <taxon>Tracheophyta</taxon>
        <taxon>Spermatophyta</taxon>
        <taxon>Magnoliopsida</taxon>
        <taxon>Liliopsida</taxon>
        <taxon>Zingiberales</taxon>
        <taxon>Musaceae</taxon>
        <taxon>Musa</taxon>
    </lineage>
</organism>